<sequence>MKDLQFPINLTFNITTFSNDFTAKDANGKTIAYVKQKMFKLKEEITIYDNEQKANVNYKIKADKWIDFSAAYSFANSAGTEIGKIARKGWASIWKAKYEIIDQHQKLQYHVSEENGWVKVMDSLLGQVPVLSMLTGYLFNPSYKVTNQKNEMVARLKKQPSFFGRKFEITKLTTIDSDDDERIILGLMMMVLLERKRG</sequence>
<dbReference type="SUPFAM" id="SSF54518">
    <property type="entry name" value="Tubby C-terminal domain-like"/>
    <property type="match status" value="1"/>
</dbReference>
<evidence type="ECO:0000313" key="2">
    <source>
        <dbReference type="EMBL" id="GAA4114055.1"/>
    </source>
</evidence>
<dbReference type="InterPro" id="IPR025659">
    <property type="entry name" value="Tubby-like_C"/>
</dbReference>
<name>A0ABP7XEY2_9FLAO</name>
<protein>
    <recommendedName>
        <fullName evidence="4">GLPGLI family protein</fullName>
    </recommendedName>
</protein>
<reference evidence="3" key="1">
    <citation type="journal article" date="2019" name="Int. J. Syst. Evol. Microbiol.">
        <title>The Global Catalogue of Microorganisms (GCM) 10K type strain sequencing project: providing services to taxonomists for standard genome sequencing and annotation.</title>
        <authorList>
            <consortium name="The Broad Institute Genomics Platform"/>
            <consortium name="The Broad Institute Genome Sequencing Center for Infectious Disease"/>
            <person name="Wu L."/>
            <person name="Ma J."/>
        </authorList>
    </citation>
    <scope>NUCLEOTIDE SEQUENCE [LARGE SCALE GENOMIC DNA]</scope>
    <source>
        <strain evidence="3">JCM 17106</strain>
    </source>
</reference>
<evidence type="ECO:0000313" key="3">
    <source>
        <dbReference type="Proteomes" id="UP001500459"/>
    </source>
</evidence>
<dbReference type="Proteomes" id="UP001500459">
    <property type="component" value="Unassembled WGS sequence"/>
</dbReference>
<evidence type="ECO:0000256" key="1">
    <source>
        <dbReference type="ARBA" id="ARBA00005437"/>
    </source>
</evidence>
<accession>A0ABP7XEY2</accession>
<comment type="similarity">
    <text evidence="1">Belongs to the LOR family.</text>
</comment>
<dbReference type="InterPro" id="IPR007612">
    <property type="entry name" value="LOR"/>
</dbReference>
<keyword evidence="3" id="KW-1185">Reference proteome</keyword>
<evidence type="ECO:0008006" key="4">
    <source>
        <dbReference type="Google" id="ProtNLM"/>
    </source>
</evidence>
<comment type="caution">
    <text evidence="2">The sequence shown here is derived from an EMBL/GenBank/DDBJ whole genome shotgun (WGS) entry which is preliminary data.</text>
</comment>
<dbReference type="Gene3D" id="2.40.160.200">
    <property type="entry name" value="LURP1-related"/>
    <property type="match status" value="1"/>
</dbReference>
<dbReference type="RefSeq" id="WP_344925826.1">
    <property type="nucleotide sequence ID" value="NZ_BAABCW010000004.1"/>
</dbReference>
<gene>
    <name evidence="2" type="ORF">GCM10022393_13320</name>
</gene>
<dbReference type="InterPro" id="IPR038595">
    <property type="entry name" value="LOR_sf"/>
</dbReference>
<dbReference type="Pfam" id="PF04525">
    <property type="entry name" value="LOR"/>
    <property type="match status" value="1"/>
</dbReference>
<dbReference type="EMBL" id="BAABCW010000004">
    <property type="protein sequence ID" value="GAA4114055.1"/>
    <property type="molecule type" value="Genomic_DNA"/>
</dbReference>
<proteinExistence type="inferred from homology"/>
<organism evidence="2 3">
    <name type="scientific">Aquimarina addita</name>
    <dbReference type="NCBI Taxonomy" id="870485"/>
    <lineage>
        <taxon>Bacteria</taxon>
        <taxon>Pseudomonadati</taxon>
        <taxon>Bacteroidota</taxon>
        <taxon>Flavobacteriia</taxon>
        <taxon>Flavobacteriales</taxon>
        <taxon>Flavobacteriaceae</taxon>
        <taxon>Aquimarina</taxon>
    </lineage>
</organism>